<dbReference type="CDD" id="cd17580">
    <property type="entry name" value="REC_2_DhkD-like"/>
    <property type="match status" value="1"/>
</dbReference>
<dbReference type="PROSITE" id="PS50122">
    <property type="entry name" value="CHEB"/>
    <property type="match status" value="1"/>
</dbReference>
<sequence>MRSAQQFPVVGLGASAGGIEALLDFFGHAPVDTGAAYVVVMHLSPVHDSNADAILQRATRMPVVAVTRPVHVEQNTVYIISPNLTLEMNDGYLRVGERKPGGPPVAIDQFMRTLALAHGPRAVAVILSGTGVDGIGSLSLVKDQGGMVLVQAPEDAGQSGMPRAAIDTGFADFVLPAAQMPHKLADLWRNLRNLRNLRDIDLPQAAADAPTPSEPGQYEIVREILGLLRTRTGHDFSKYKQATVLRRIERRLQVRELHALQDYRDLLRQEPAEGNALLADMLIGVTQFFRDREAFDVLAQDVVPELFRDRHDDDLVRVWSVACSTGQETYSLAMLLAEHADSANLGYKFQLFGSDIDERAIAVARAGLYAPSIADDVGEARLAQHFTREDGRYRIRKTLRDTILFASQNVLRDPPFSRLDLISCRNLLIYLNRDTHAQLLEMFHFALKPGGYLFLGSSESADTLAEFFMPVDKKNRLYRAKPAPRFARTTTPIPLVVAPVPHLAAANPAQPDKVIFSYASVHQRLLAEYAPPSALVDHDSNIVHLSEGIHQFLRHAAGEPSRNLITLVEPELRLELRTAMFQAIQSGKSVETRRIVMQRGERSFYVNIAVRPVFDVNTGTDFVLVLFHKAEQTTEEQVINADGVEQDAVLTGLEEELRRTKAQLQDTVEHSETSNEELKASNEELQAINEELRSATEELETSKEELQSVNEELVTVNYELKNKVEEAGKVNDDLQNLITSTDIATIFVDRSRRIKRYTPHAATLFNLIPGDVGRPLHDITHKLDYPELATDASTSFDTLRVVEREVSSDDGRWFISRILPYRTGQDRIDGAVLTFIDITGRRRAEEQMRRNEERMRLVAASTKDYAIMTLDCDGRITSFNSGAERIFGYTEQEVLGRHDAIIFTPEDRAAGAPDDEKRRAREDGRAEDERWHLRKDGSRFFCSGVMAPLADGEFFGYAKIGRDLTGRVEHDQQRSEQLALERDRRAEAQTANALKDEFLAVMSHELKHPLNLIHLNADLICRLAGAQGNAVLNKAAETIRASTVSQAKIINDLLDLSRLKTGKMAINRRRIDLNVMTRTIVDVVRADPAAANLHIAHREPDESLWLYADQTRIEQVIWNLLNNAIKFTPAAGTIDVMLSREGDQARLDVRDNGQGIAAEFLPTIFDMFGQGTPSIVRGTKGLGIGLAMVRQIVELHNGRVEAASGGSGHGASFTVWLPLDSRRQERETLAPSQGAAALEGVRILVVDDSEDVMEAFTQLLQFTGATVRPTTSPHAALAILAEEDIDLLISDIGMPEMDGLAFIGAVRTGARNASVPAIAVTGYGRKADIERALEAGFDTHVNKPVEIDQVEAVARRLLGRDGG</sequence>
<gene>
    <name evidence="20" type="primary">arcB_1</name>
    <name evidence="20" type="ORF">DUPY_00410</name>
</gene>
<dbReference type="InterPro" id="IPR050903">
    <property type="entry name" value="Bact_Chemotaxis_MeTrfase"/>
</dbReference>
<dbReference type="InterPro" id="IPR000700">
    <property type="entry name" value="PAS-assoc_C"/>
</dbReference>
<dbReference type="InterPro" id="IPR000780">
    <property type="entry name" value="CheR_MeTrfase"/>
</dbReference>
<evidence type="ECO:0000259" key="14">
    <source>
        <dbReference type="PROSITE" id="PS50109"/>
    </source>
</evidence>
<dbReference type="SMART" id="SM00138">
    <property type="entry name" value="MeTrc"/>
    <property type="match status" value="1"/>
</dbReference>
<dbReference type="PATRIC" id="fig|762836.4.peg.41"/>
<dbReference type="Pfam" id="PF00512">
    <property type="entry name" value="HisKA"/>
    <property type="match status" value="1"/>
</dbReference>
<comment type="subcellular location">
    <subcellularLocation>
        <location evidence="3">Cell inner membrane</location>
        <topology evidence="3">Multi-pass membrane protein</topology>
    </subcellularLocation>
</comment>
<feature type="active site" evidence="10">
    <location>
        <position position="42"/>
    </location>
</feature>
<feature type="domain" description="Histidine kinase" evidence="14">
    <location>
        <begin position="1001"/>
        <end position="1221"/>
    </location>
</feature>
<keyword evidence="7 20" id="KW-0808">Transferase</keyword>
<dbReference type="FunFam" id="3.30.565.10:FF:000006">
    <property type="entry name" value="Sensor histidine kinase WalK"/>
    <property type="match status" value="1"/>
</dbReference>
<dbReference type="PROSITE" id="PS50109">
    <property type="entry name" value="HIS_KIN"/>
    <property type="match status" value="1"/>
</dbReference>
<dbReference type="Gene3D" id="1.10.287.130">
    <property type="match status" value="1"/>
</dbReference>
<dbReference type="Proteomes" id="UP000175989">
    <property type="component" value="Unassembled WGS sequence"/>
</dbReference>
<dbReference type="CDD" id="cd16434">
    <property type="entry name" value="CheB-CheR_fusion"/>
    <property type="match status" value="1"/>
</dbReference>
<evidence type="ECO:0000259" key="17">
    <source>
        <dbReference type="PROSITE" id="PS50113"/>
    </source>
</evidence>
<dbReference type="PANTHER" id="PTHR24422:SF27">
    <property type="entry name" value="PROTEIN-GLUTAMATE O-METHYLTRANSFERASE"/>
    <property type="match status" value="1"/>
</dbReference>
<dbReference type="Pfam" id="PF13426">
    <property type="entry name" value="PAS_9"/>
    <property type="match status" value="1"/>
</dbReference>
<dbReference type="Gene3D" id="3.30.565.10">
    <property type="entry name" value="Histidine kinase-like ATPase, C-terminal domain"/>
    <property type="match status" value="1"/>
</dbReference>
<proteinExistence type="predicted"/>
<dbReference type="SMART" id="SM00448">
    <property type="entry name" value="REC"/>
    <property type="match status" value="1"/>
</dbReference>
<feature type="domain" description="Response regulatory" evidence="15">
    <location>
        <begin position="1242"/>
        <end position="1358"/>
    </location>
</feature>
<dbReference type="GO" id="GO:0005737">
    <property type="term" value="C:cytoplasm"/>
    <property type="evidence" value="ECO:0007669"/>
    <property type="project" value="InterPro"/>
</dbReference>
<dbReference type="SUPFAM" id="SSF52172">
    <property type="entry name" value="CheY-like"/>
    <property type="match status" value="1"/>
</dbReference>
<evidence type="ECO:0000256" key="12">
    <source>
        <dbReference type="SAM" id="Coils"/>
    </source>
</evidence>
<dbReference type="InterPro" id="IPR035965">
    <property type="entry name" value="PAS-like_dom_sf"/>
</dbReference>
<dbReference type="SUPFAM" id="SSF47757">
    <property type="entry name" value="Chemotaxis receptor methyltransferase CheR, N-terminal domain"/>
    <property type="match status" value="1"/>
</dbReference>
<dbReference type="GO" id="GO:0032259">
    <property type="term" value="P:methylation"/>
    <property type="evidence" value="ECO:0007669"/>
    <property type="project" value="UniProtKB-KW"/>
</dbReference>
<evidence type="ECO:0000256" key="2">
    <source>
        <dbReference type="ARBA" id="ARBA00001541"/>
    </source>
</evidence>
<dbReference type="SUPFAM" id="SSF53335">
    <property type="entry name" value="S-adenosyl-L-methionine-dependent methyltransferases"/>
    <property type="match status" value="1"/>
</dbReference>
<dbReference type="InterPro" id="IPR036804">
    <property type="entry name" value="CheR_N_sf"/>
</dbReference>
<dbReference type="InterPro" id="IPR003594">
    <property type="entry name" value="HATPase_dom"/>
</dbReference>
<dbReference type="InterPro" id="IPR000673">
    <property type="entry name" value="Sig_transdc_resp-reg_Me-estase"/>
</dbReference>
<dbReference type="Gene3D" id="3.40.50.150">
    <property type="entry name" value="Vaccinia Virus protein VP39"/>
    <property type="match status" value="1"/>
</dbReference>
<evidence type="ECO:0000256" key="13">
    <source>
        <dbReference type="SAM" id="MobiDB-lite"/>
    </source>
</evidence>
<feature type="domain" description="CheR-type methyltransferase" evidence="19">
    <location>
        <begin position="227"/>
        <end position="460"/>
    </location>
</feature>
<feature type="active site" evidence="10">
    <location>
        <position position="15"/>
    </location>
</feature>
<evidence type="ECO:0000259" key="16">
    <source>
        <dbReference type="PROSITE" id="PS50112"/>
    </source>
</evidence>
<dbReference type="CDD" id="cd00075">
    <property type="entry name" value="HATPase"/>
    <property type="match status" value="1"/>
</dbReference>
<dbReference type="Gene3D" id="1.10.155.10">
    <property type="entry name" value="Chemotaxis receptor methyltransferase CheR, N-terminal domain"/>
    <property type="match status" value="1"/>
</dbReference>
<feature type="region of interest" description="Disordered" evidence="13">
    <location>
        <begin position="907"/>
        <end position="927"/>
    </location>
</feature>
<keyword evidence="21" id="KW-1185">Reference proteome</keyword>
<dbReference type="Gene3D" id="3.40.50.2300">
    <property type="match status" value="1"/>
</dbReference>
<evidence type="ECO:0000256" key="9">
    <source>
        <dbReference type="ARBA" id="ARBA00022777"/>
    </source>
</evidence>
<dbReference type="Pfam" id="PF03705">
    <property type="entry name" value="CheR_N"/>
    <property type="match status" value="1"/>
</dbReference>
<dbReference type="SMART" id="SM00388">
    <property type="entry name" value="HisKA"/>
    <property type="match status" value="1"/>
</dbReference>
<dbReference type="GO" id="GO:0008983">
    <property type="term" value="F:protein-glutamate O-methyltransferase activity"/>
    <property type="evidence" value="ECO:0007669"/>
    <property type="project" value="UniProtKB-EC"/>
</dbReference>
<dbReference type="Pfam" id="PF02518">
    <property type="entry name" value="HATPase_c"/>
    <property type="match status" value="1"/>
</dbReference>
<comment type="catalytic activity">
    <reaction evidence="2">
        <text>L-glutamyl-[protein] + S-adenosyl-L-methionine = [protein]-L-glutamate 5-O-methyl ester + S-adenosyl-L-homocysteine</text>
        <dbReference type="Rhea" id="RHEA:24452"/>
        <dbReference type="Rhea" id="RHEA-COMP:10208"/>
        <dbReference type="Rhea" id="RHEA-COMP:10311"/>
        <dbReference type="ChEBI" id="CHEBI:29973"/>
        <dbReference type="ChEBI" id="CHEBI:57856"/>
        <dbReference type="ChEBI" id="CHEBI:59789"/>
        <dbReference type="ChEBI" id="CHEBI:82795"/>
        <dbReference type="EC" id="2.1.1.80"/>
    </reaction>
</comment>
<dbReference type="GO" id="GO:0000155">
    <property type="term" value="F:phosphorelay sensor kinase activity"/>
    <property type="evidence" value="ECO:0007669"/>
    <property type="project" value="InterPro"/>
</dbReference>
<dbReference type="InterPro" id="IPR022642">
    <property type="entry name" value="CheR_C"/>
</dbReference>
<evidence type="ECO:0000256" key="3">
    <source>
        <dbReference type="ARBA" id="ARBA00004429"/>
    </source>
</evidence>
<name>A0A1E7X7Z0_9BURK</name>
<dbReference type="SUPFAM" id="SSF55874">
    <property type="entry name" value="ATPase domain of HSP90 chaperone/DNA topoisomerase II/histidine kinase"/>
    <property type="match status" value="1"/>
</dbReference>
<keyword evidence="8" id="KW-0949">S-adenosyl-L-methionine</keyword>
<dbReference type="InterPro" id="IPR000014">
    <property type="entry name" value="PAS"/>
</dbReference>
<dbReference type="GO" id="GO:0008984">
    <property type="term" value="F:protein-glutamate methylesterase activity"/>
    <property type="evidence" value="ECO:0007669"/>
    <property type="project" value="InterPro"/>
</dbReference>
<dbReference type="InterPro" id="IPR003661">
    <property type="entry name" value="HisK_dim/P_dom"/>
</dbReference>
<dbReference type="Pfam" id="PF00072">
    <property type="entry name" value="Response_reg"/>
    <property type="match status" value="1"/>
</dbReference>
<accession>A0A1E7X7Z0</accession>
<keyword evidence="9" id="KW-0418">Kinase</keyword>
<evidence type="ECO:0000256" key="4">
    <source>
        <dbReference type="ARBA" id="ARBA00022500"/>
    </source>
</evidence>
<dbReference type="Pfam" id="PF01739">
    <property type="entry name" value="CheR"/>
    <property type="match status" value="1"/>
</dbReference>
<dbReference type="CDD" id="cd02440">
    <property type="entry name" value="AdoMet_MTases"/>
    <property type="match status" value="1"/>
</dbReference>
<evidence type="ECO:0000256" key="10">
    <source>
        <dbReference type="PROSITE-ProRule" id="PRU00050"/>
    </source>
</evidence>
<dbReference type="Pfam" id="PF13596">
    <property type="entry name" value="PAS_10"/>
    <property type="match status" value="1"/>
</dbReference>
<dbReference type="NCBIfam" id="TIGR00229">
    <property type="entry name" value="sensory_box"/>
    <property type="match status" value="1"/>
</dbReference>
<feature type="active site" evidence="10">
    <location>
        <position position="133"/>
    </location>
</feature>
<comment type="catalytic activity">
    <reaction evidence="1">
        <text>ATP + protein L-histidine = ADP + protein N-phospho-L-histidine.</text>
        <dbReference type="EC" id="2.7.13.3"/>
    </reaction>
</comment>
<dbReference type="PROSITE" id="PS50123">
    <property type="entry name" value="CHER"/>
    <property type="match status" value="1"/>
</dbReference>
<dbReference type="InterPro" id="IPR036097">
    <property type="entry name" value="HisK_dim/P_sf"/>
</dbReference>
<dbReference type="PROSITE" id="PS50110">
    <property type="entry name" value="RESPONSE_REGULATORY"/>
    <property type="match status" value="1"/>
</dbReference>
<keyword evidence="6" id="KW-0489">Methyltransferase</keyword>
<evidence type="ECO:0000256" key="11">
    <source>
        <dbReference type="PROSITE-ProRule" id="PRU00169"/>
    </source>
</evidence>
<evidence type="ECO:0000256" key="5">
    <source>
        <dbReference type="ARBA" id="ARBA00022553"/>
    </source>
</evidence>
<dbReference type="InterPro" id="IPR011006">
    <property type="entry name" value="CheY-like_superfamily"/>
</dbReference>
<evidence type="ECO:0000259" key="18">
    <source>
        <dbReference type="PROSITE" id="PS50122"/>
    </source>
</evidence>
<protein>
    <submittedName>
        <fullName evidence="20">Aerobic respiration control sensor protein ArcB</fullName>
        <ecNumber evidence="20">2.7.13.3</ecNumber>
    </submittedName>
</protein>
<feature type="domain" description="CheB-type methylesterase" evidence="18">
    <location>
        <begin position="6"/>
        <end position="184"/>
    </location>
</feature>
<evidence type="ECO:0000313" key="20">
    <source>
        <dbReference type="EMBL" id="OFA09263.1"/>
    </source>
</evidence>
<dbReference type="PROSITE" id="PS50113">
    <property type="entry name" value="PAC"/>
    <property type="match status" value="1"/>
</dbReference>
<keyword evidence="4 10" id="KW-0145">Chemotaxis</keyword>
<evidence type="ECO:0000256" key="7">
    <source>
        <dbReference type="ARBA" id="ARBA00022679"/>
    </source>
</evidence>
<evidence type="ECO:0000259" key="15">
    <source>
        <dbReference type="PROSITE" id="PS50110"/>
    </source>
</evidence>
<feature type="modified residue" description="4-aspartylphosphate" evidence="11">
    <location>
        <position position="1291"/>
    </location>
</feature>
<dbReference type="InterPro" id="IPR035909">
    <property type="entry name" value="CheB_C"/>
</dbReference>
<dbReference type="PROSITE" id="PS50112">
    <property type="entry name" value="PAS"/>
    <property type="match status" value="1"/>
</dbReference>
<dbReference type="InterPro" id="IPR022641">
    <property type="entry name" value="CheR_N"/>
</dbReference>
<keyword evidence="12" id="KW-0175">Coiled coil</keyword>
<reference evidence="21" key="1">
    <citation type="journal article" date="2016" name="Front. Microbiol.">
        <title>Molecular Keys to the Janthinobacterium and Duganella spp. Interaction with the Plant Pathogen Fusarium graminearum.</title>
        <authorList>
            <person name="Haack F.S."/>
            <person name="Poehlein A."/>
            <person name="Kroger C."/>
            <person name="Voigt C.A."/>
            <person name="Piepenbring M."/>
            <person name="Bode H.B."/>
            <person name="Daniel R."/>
            <person name="Schafer W."/>
            <person name="Streit W.R."/>
        </authorList>
    </citation>
    <scope>NUCLEOTIDE SEQUENCE [LARGE SCALE GENOMIC DNA]</scope>
    <source>
        <strain evidence="21">T54</strain>
    </source>
</reference>
<evidence type="ECO:0000256" key="8">
    <source>
        <dbReference type="ARBA" id="ARBA00022691"/>
    </source>
</evidence>
<dbReference type="PRINTS" id="PR00996">
    <property type="entry name" value="CHERMTFRASE"/>
</dbReference>
<dbReference type="PANTHER" id="PTHR24422">
    <property type="entry name" value="CHEMOTAXIS PROTEIN METHYLTRANSFERASE"/>
    <property type="match status" value="1"/>
</dbReference>
<keyword evidence="5 11" id="KW-0597">Phosphoprotein</keyword>
<dbReference type="InterPro" id="IPR029063">
    <property type="entry name" value="SAM-dependent_MTases_sf"/>
</dbReference>
<dbReference type="EMBL" id="LROM01000002">
    <property type="protein sequence ID" value="OFA09263.1"/>
    <property type="molecule type" value="Genomic_DNA"/>
</dbReference>
<organism evidence="20 21">
    <name type="scientific">Duganella phyllosphaerae</name>
    <dbReference type="NCBI Taxonomy" id="762836"/>
    <lineage>
        <taxon>Bacteria</taxon>
        <taxon>Pseudomonadati</taxon>
        <taxon>Pseudomonadota</taxon>
        <taxon>Betaproteobacteria</taxon>
        <taxon>Burkholderiales</taxon>
        <taxon>Oxalobacteraceae</taxon>
        <taxon>Telluria group</taxon>
        <taxon>Duganella</taxon>
    </lineage>
</organism>
<dbReference type="GO" id="GO:0005886">
    <property type="term" value="C:plasma membrane"/>
    <property type="evidence" value="ECO:0007669"/>
    <property type="project" value="UniProtKB-SubCell"/>
</dbReference>
<dbReference type="SMART" id="SM00387">
    <property type="entry name" value="HATPase_c"/>
    <property type="match status" value="1"/>
</dbReference>
<comment type="caution">
    <text evidence="20">The sequence shown here is derived from an EMBL/GenBank/DDBJ whole genome shotgun (WGS) entry which is preliminary data.</text>
</comment>
<dbReference type="Pfam" id="PF01339">
    <property type="entry name" value="CheB_methylest"/>
    <property type="match status" value="1"/>
</dbReference>
<dbReference type="InterPro" id="IPR001789">
    <property type="entry name" value="Sig_transdc_resp-reg_receiver"/>
</dbReference>
<dbReference type="SUPFAM" id="SSF55785">
    <property type="entry name" value="PYP-like sensor domain (PAS domain)"/>
    <property type="match status" value="3"/>
</dbReference>
<dbReference type="GO" id="GO:0000156">
    <property type="term" value="F:phosphorelay response regulator activity"/>
    <property type="evidence" value="ECO:0007669"/>
    <property type="project" value="InterPro"/>
</dbReference>
<dbReference type="SUPFAM" id="SSF47384">
    <property type="entry name" value="Homodimeric domain of signal transducing histidine kinase"/>
    <property type="match status" value="1"/>
</dbReference>
<evidence type="ECO:0000256" key="1">
    <source>
        <dbReference type="ARBA" id="ARBA00000085"/>
    </source>
</evidence>
<dbReference type="SMART" id="SM00091">
    <property type="entry name" value="PAS"/>
    <property type="match status" value="3"/>
</dbReference>
<dbReference type="CDD" id="cd00130">
    <property type="entry name" value="PAS"/>
    <property type="match status" value="3"/>
</dbReference>
<feature type="domain" description="PAC" evidence="17">
    <location>
        <begin position="800"/>
        <end position="850"/>
    </location>
</feature>
<dbReference type="Gene3D" id="3.40.50.180">
    <property type="entry name" value="Methylesterase CheB, C-terminal domain"/>
    <property type="match status" value="1"/>
</dbReference>
<dbReference type="EC" id="2.7.13.3" evidence="20"/>
<feature type="domain" description="PAS" evidence="16">
    <location>
        <begin position="851"/>
        <end position="908"/>
    </location>
</feature>
<evidence type="ECO:0000259" key="19">
    <source>
        <dbReference type="PROSITE" id="PS50123"/>
    </source>
</evidence>
<dbReference type="CDD" id="cd00082">
    <property type="entry name" value="HisKA"/>
    <property type="match status" value="1"/>
</dbReference>
<dbReference type="Gene3D" id="3.30.450.20">
    <property type="entry name" value="PAS domain"/>
    <property type="match status" value="2"/>
</dbReference>
<dbReference type="InterPro" id="IPR005467">
    <property type="entry name" value="His_kinase_dom"/>
</dbReference>
<evidence type="ECO:0000313" key="21">
    <source>
        <dbReference type="Proteomes" id="UP000175989"/>
    </source>
</evidence>
<dbReference type="SUPFAM" id="SSF52738">
    <property type="entry name" value="Methylesterase CheB, C-terminal domain"/>
    <property type="match status" value="1"/>
</dbReference>
<dbReference type="InterPro" id="IPR036890">
    <property type="entry name" value="HATPase_C_sf"/>
</dbReference>
<evidence type="ECO:0000256" key="6">
    <source>
        <dbReference type="ARBA" id="ARBA00022603"/>
    </source>
</evidence>
<feature type="coiled-coil region" evidence="12">
    <location>
        <begin position="650"/>
        <end position="719"/>
    </location>
</feature>
<dbReference type="GO" id="GO:0006935">
    <property type="term" value="P:chemotaxis"/>
    <property type="evidence" value="ECO:0007669"/>
    <property type="project" value="UniProtKB-UniRule"/>
</dbReference>
<keyword evidence="10" id="KW-0378">Hydrolase</keyword>